<proteinExistence type="predicted"/>
<organism evidence="2 3">
    <name type="scientific">OM182 bacterium BACL3 MAG-120507-bin80</name>
    <dbReference type="NCBI Taxonomy" id="1655577"/>
    <lineage>
        <taxon>Bacteria</taxon>
        <taxon>Pseudomonadati</taxon>
        <taxon>Pseudomonadota</taxon>
        <taxon>Gammaproteobacteria</taxon>
        <taxon>OMG group</taxon>
        <taxon>OM182 clade</taxon>
    </lineage>
</organism>
<feature type="transmembrane region" description="Helical" evidence="1">
    <location>
        <begin position="21"/>
        <end position="41"/>
    </location>
</feature>
<evidence type="ECO:0000256" key="1">
    <source>
        <dbReference type="SAM" id="Phobius"/>
    </source>
</evidence>
<accession>A0A0R2SFT2</accession>
<keyword evidence="1" id="KW-0812">Transmembrane</keyword>
<dbReference type="AlphaFoldDB" id="A0A0R2SFT2"/>
<name>A0A0R2SFT2_9GAMM</name>
<evidence type="ECO:0000313" key="3">
    <source>
        <dbReference type="Proteomes" id="UP000051934"/>
    </source>
</evidence>
<keyword evidence="1" id="KW-1133">Transmembrane helix</keyword>
<comment type="caution">
    <text evidence="2">The sequence shown here is derived from an EMBL/GenBank/DDBJ whole genome shotgun (WGS) entry which is preliminary data.</text>
</comment>
<evidence type="ECO:0000313" key="2">
    <source>
        <dbReference type="EMBL" id="KRO72187.1"/>
    </source>
</evidence>
<sequence length="460" mass="49644">MGSNQGNSAEAKHRNPSIARLFARLTIAAISAAFIVALLMVQREPSIEERQPMGSSAPLGLGDILTNALGAIDDSVQPSGSVRPRENSGQRIILTAQELEAALNASFPLLLPERKIVGRVGLAADGLAIELSTPVFAATDNAFGINPYLNIAFTIRSEPAGAFPKIDELKIGNLPIPAPVAEWAVWQIIAGMPHRRMETLLALDKELNSAFDSFELTERYAVLQFHVDREALDHLSWDLQRLVVTPEIYATSAFYGSVLREYLAGLPQEKRAVALSEILPPLAAAAAARSEAGANPQTENTALLFALSAHLVLSSGYADAPNSPEIRLRRRQDLAQHVINSASIAAIAGVQLAEIISTGKEAFDARYRSGFSFSDLTANRVGIKLAQLAVESEASALAFQARVQKIEVDADLIPLVSGSRDGLTQREFEANYDDRSSVEYRRRVDSIDSEVTALPLFATP</sequence>
<protein>
    <submittedName>
        <fullName evidence="2">Uncharacterized protein</fullName>
    </submittedName>
</protein>
<gene>
    <name evidence="2" type="ORF">ABR69_04505</name>
</gene>
<dbReference type="Proteomes" id="UP000051934">
    <property type="component" value="Unassembled WGS sequence"/>
</dbReference>
<keyword evidence="1" id="KW-0472">Membrane</keyword>
<reference evidence="2 3" key="1">
    <citation type="submission" date="2015-10" db="EMBL/GenBank/DDBJ databases">
        <title>Metagenome-Assembled Genomes uncover a global brackish microbiome.</title>
        <authorList>
            <person name="Hugerth L.W."/>
            <person name="Larsson J."/>
            <person name="Alneberg J."/>
            <person name="Lindh M.V."/>
            <person name="Legrand C."/>
            <person name="Pinhassi J."/>
            <person name="Andersson A.F."/>
        </authorList>
    </citation>
    <scope>NUCLEOTIDE SEQUENCE [LARGE SCALE GENOMIC DNA]</scope>
    <source>
        <strain evidence="2">BACL4 MAG-120507-bin80</strain>
    </source>
</reference>
<dbReference type="EMBL" id="LIBB01000091">
    <property type="protein sequence ID" value="KRO72187.1"/>
    <property type="molecule type" value="Genomic_DNA"/>
</dbReference>